<evidence type="ECO:0000259" key="4">
    <source>
        <dbReference type="Pfam" id="PF21302"/>
    </source>
</evidence>
<dbReference type="Proteomes" id="UP000297714">
    <property type="component" value="Unassembled WGS sequence"/>
</dbReference>
<dbReference type="InterPro" id="IPR048647">
    <property type="entry name" value="RlmA_N"/>
</dbReference>
<keyword evidence="5" id="KW-0808">Transferase</keyword>
<dbReference type="EMBL" id="SRMQ01000006">
    <property type="protein sequence ID" value="TGJ76382.1"/>
    <property type="molecule type" value="Genomic_DNA"/>
</dbReference>
<dbReference type="InterPro" id="IPR050508">
    <property type="entry name" value="Methyltransf_Superfamily"/>
</dbReference>
<evidence type="ECO:0000259" key="3">
    <source>
        <dbReference type="Pfam" id="PF13847"/>
    </source>
</evidence>
<dbReference type="OrthoDB" id="5522265at2"/>
<dbReference type="InterPro" id="IPR029063">
    <property type="entry name" value="SAM-dependent_MTases_sf"/>
</dbReference>
<protein>
    <submittedName>
        <fullName evidence="5">23S rRNA (Guanine(745)-N(1))-methyltransferase</fullName>
        <ecNumber evidence="5">2.1.1.187</ecNumber>
    </submittedName>
</protein>
<dbReference type="EC" id="2.1.1.187" evidence="5"/>
<dbReference type="GO" id="GO:0052911">
    <property type="term" value="F:23S rRNA (guanine(745)-N(1))-methyltransferase activity"/>
    <property type="evidence" value="ECO:0007669"/>
    <property type="project" value="UniProtKB-EC"/>
</dbReference>
<keyword evidence="1" id="KW-0862">Zinc</keyword>
<feature type="binding site" evidence="2">
    <location>
        <position position="68"/>
    </location>
    <ligand>
        <name>S-adenosyl-L-methionine</name>
        <dbReference type="ChEBI" id="CHEBI:59789"/>
    </ligand>
</feature>
<feature type="domain" description="23S rRNA (guanine(745)-N(1))-methyltransferase N-terminal" evidence="4">
    <location>
        <begin position="4"/>
        <end position="47"/>
    </location>
</feature>
<feature type="binding site" evidence="2">
    <location>
        <position position="187"/>
    </location>
    <ligand>
        <name>S-adenosyl-L-methionine</name>
        <dbReference type="ChEBI" id="CHEBI:59789"/>
    </ligand>
</feature>
<keyword evidence="6" id="KW-1185">Reference proteome</keyword>
<dbReference type="PANTHER" id="PTHR42912">
    <property type="entry name" value="METHYLTRANSFERASE"/>
    <property type="match status" value="1"/>
</dbReference>
<name>A0A4Z0YHK1_9FIRM</name>
<feature type="binding site" evidence="2">
    <location>
        <begin position="96"/>
        <end position="97"/>
    </location>
    <ligand>
        <name>S-adenosyl-L-methionine</name>
        <dbReference type="ChEBI" id="CHEBI:59789"/>
    </ligand>
</feature>
<dbReference type="CDD" id="cd02440">
    <property type="entry name" value="AdoMet_MTases"/>
    <property type="match status" value="1"/>
</dbReference>
<dbReference type="Pfam" id="PF21302">
    <property type="entry name" value="Zn_ribbon_RlmA"/>
    <property type="match status" value="1"/>
</dbReference>
<dbReference type="Pfam" id="PF13847">
    <property type="entry name" value="Methyltransf_31"/>
    <property type="match status" value="1"/>
</dbReference>
<evidence type="ECO:0000256" key="2">
    <source>
        <dbReference type="PIRSR" id="PIRSR018249-2"/>
    </source>
</evidence>
<dbReference type="InterPro" id="IPR016718">
    <property type="entry name" value="rRNA_m1G-MeTrfase_A_prd"/>
</dbReference>
<dbReference type="SUPFAM" id="SSF53335">
    <property type="entry name" value="S-adenosyl-L-methionine-dependent methyltransferases"/>
    <property type="match status" value="1"/>
</dbReference>
<evidence type="ECO:0000256" key="1">
    <source>
        <dbReference type="PIRSR" id="PIRSR018249-1"/>
    </source>
</evidence>
<dbReference type="AlphaFoldDB" id="A0A4Z0YHK1"/>
<dbReference type="Gene3D" id="3.40.50.150">
    <property type="entry name" value="Vaccinia Virus protein VP39"/>
    <property type="match status" value="1"/>
</dbReference>
<dbReference type="RefSeq" id="WP_135659564.1">
    <property type="nucleotide sequence ID" value="NZ_JAJUFJ010000005.1"/>
</dbReference>
<accession>A0A4Z0YHK1</accession>
<feature type="binding site" evidence="1">
    <location>
        <position position="6"/>
    </location>
    <ligand>
        <name>Zn(2+)</name>
        <dbReference type="ChEBI" id="CHEBI:29105"/>
    </ligand>
</feature>
<comment type="caution">
    <text evidence="5">The sequence shown here is derived from an EMBL/GenBank/DDBJ whole genome shotgun (WGS) entry which is preliminary data.</text>
</comment>
<proteinExistence type="predicted"/>
<sequence>MTVFSCPVCGERLDKKEKTYACPKGHSYDIAAEGYVHLLPPNRMHSKSPGDNKQMVAARRRFLEAGYYRIFSDKLNELVHRYAGLSPVLLDAGCGEGYYTGRLFESLQSHGGTPRIFGFDISKCAVKAAAKKYKEISFAVGSIFGIPVADGAVDCVTDIFAPIVEDELFRVLKPGGTLILAVPGRRHLFGLKEILYDAPYENEYRETEYAGFSFVERVPVEGDIRLENNETMMNLFMMTPYYYKTGVEGGERLRRAAVLETHIEFDFLIYKKVG</sequence>
<dbReference type="GO" id="GO:0046872">
    <property type="term" value="F:metal ion binding"/>
    <property type="evidence" value="ECO:0007669"/>
    <property type="project" value="UniProtKB-KW"/>
</dbReference>
<feature type="binding site" evidence="1">
    <location>
        <position position="22"/>
    </location>
    <ligand>
        <name>Zn(2+)</name>
        <dbReference type="ChEBI" id="CHEBI:29105"/>
    </ligand>
</feature>
<feature type="binding site" evidence="1">
    <location>
        <position position="9"/>
    </location>
    <ligand>
        <name>Zn(2+)</name>
        <dbReference type="ChEBI" id="CHEBI:29105"/>
    </ligand>
</feature>
<feature type="binding site" evidence="1">
    <location>
        <position position="26"/>
    </location>
    <ligand>
        <name>Zn(2+)</name>
        <dbReference type="ChEBI" id="CHEBI:29105"/>
    </ligand>
</feature>
<keyword evidence="1" id="KW-0479">Metal-binding</keyword>
<dbReference type="PANTHER" id="PTHR42912:SF45">
    <property type="entry name" value="23S RRNA (GUANINE(745)-N(1))-METHYLTRANSFERASE"/>
    <property type="match status" value="1"/>
</dbReference>
<keyword evidence="5" id="KW-0489">Methyltransferase</keyword>
<evidence type="ECO:0000313" key="6">
    <source>
        <dbReference type="Proteomes" id="UP000297714"/>
    </source>
</evidence>
<feature type="domain" description="Methyltransferase" evidence="3">
    <location>
        <begin position="89"/>
        <end position="184"/>
    </location>
</feature>
<organism evidence="5 6">
    <name type="scientific">Caproiciproducens galactitolivorans</name>
    <dbReference type="NCBI Taxonomy" id="642589"/>
    <lineage>
        <taxon>Bacteria</taxon>
        <taxon>Bacillati</taxon>
        <taxon>Bacillota</taxon>
        <taxon>Clostridia</taxon>
        <taxon>Eubacteriales</taxon>
        <taxon>Acutalibacteraceae</taxon>
        <taxon>Caproiciproducens</taxon>
    </lineage>
</organism>
<evidence type="ECO:0000313" key="5">
    <source>
        <dbReference type="EMBL" id="TGJ76382.1"/>
    </source>
</evidence>
<keyword evidence="2" id="KW-0949">S-adenosyl-L-methionine</keyword>
<dbReference type="PIRSF" id="PIRSF018249">
    <property type="entry name" value="MyrA_prd"/>
    <property type="match status" value="1"/>
</dbReference>
<dbReference type="InterPro" id="IPR025714">
    <property type="entry name" value="Methyltranfer_dom"/>
</dbReference>
<reference evidence="5 6" key="1">
    <citation type="submission" date="2019-04" db="EMBL/GenBank/DDBJ databases">
        <authorList>
            <person name="Poehlein A."/>
            <person name="Bengelsdorf F.R."/>
            <person name="Duerre P."/>
            <person name="Daniel R."/>
        </authorList>
    </citation>
    <scope>NUCLEOTIDE SEQUENCE [LARGE SCALE GENOMIC DNA]</scope>
    <source>
        <strain evidence="5 6">BS-1</strain>
    </source>
</reference>
<gene>
    <name evidence="5" type="primary">rlmA</name>
    <name evidence="5" type="ORF">CAGA_15890</name>
</gene>